<evidence type="ECO:0000313" key="2">
    <source>
        <dbReference type="Proteomes" id="UP000554837"/>
    </source>
</evidence>
<dbReference type="NCBIfam" id="TIGR02017">
    <property type="entry name" value="hutG_amidohyd"/>
    <property type="match status" value="1"/>
</dbReference>
<proteinExistence type="predicted"/>
<dbReference type="Proteomes" id="UP000554837">
    <property type="component" value="Unassembled WGS sequence"/>
</dbReference>
<gene>
    <name evidence="1" type="ORF">HNQ51_001631</name>
</gene>
<dbReference type="OrthoDB" id="8716700at2"/>
<keyword evidence="2" id="KW-1185">Reference proteome</keyword>
<organism evidence="1 2">
    <name type="scientific">Inhella inkyongensis</name>
    <dbReference type="NCBI Taxonomy" id="392593"/>
    <lineage>
        <taxon>Bacteria</taxon>
        <taxon>Pseudomonadati</taxon>
        <taxon>Pseudomonadota</taxon>
        <taxon>Betaproteobacteria</taxon>
        <taxon>Burkholderiales</taxon>
        <taxon>Sphaerotilaceae</taxon>
        <taxon>Inhella</taxon>
    </lineage>
</organism>
<dbReference type="EMBL" id="JACHHO010000002">
    <property type="protein sequence ID" value="MBB5204317.1"/>
    <property type="molecule type" value="Genomic_DNA"/>
</dbReference>
<dbReference type="EC" id="3.5.1.68" evidence="1"/>
<name>A0A840RZU2_9BURK</name>
<reference evidence="1 2" key="1">
    <citation type="submission" date="2020-08" db="EMBL/GenBank/DDBJ databases">
        <title>Genomic Encyclopedia of Type Strains, Phase IV (KMG-IV): sequencing the most valuable type-strain genomes for metagenomic binning, comparative biology and taxonomic classification.</title>
        <authorList>
            <person name="Goeker M."/>
        </authorList>
    </citation>
    <scope>NUCLEOTIDE SEQUENCE [LARGE SCALE GENOMIC DNA]</scope>
    <source>
        <strain evidence="1 2">DSM 23958</strain>
    </source>
</reference>
<dbReference type="RefSeq" id="WP_138855994.1">
    <property type="nucleotide sequence ID" value="NZ_CP040709.1"/>
</dbReference>
<dbReference type="InterPro" id="IPR007709">
    <property type="entry name" value="N-FG_amidohydro"/>
</dbReference>
<dbReference type="Pfam" id="PF05013">
    <property type="entry name" value="FGase"/>
    <property type="match status" value="1"/>
</dbReference>
<accession>A0A840RZU2</accession>
<dbReference type="InterPro" id="IPR010247">
    <property type="entry name" value="HutG_amidohyd"/>
</dbReference>
<dbReference type="GO" id="GO:0050129">
    <property type="term" value="F:N-formylglutamate deformylase activity"/>
    <property type="evidence" value="ECO:0007669"/>
    <property type="project" value="UniProtKB-EC"/>
</dbReference>
<dbReference type="Gene3D" id="3.40.630.40">
    <property type="entry name" value="Zn-dependent exopeptidases"/>
    <property type="match status" value="1"/>
</dbReference>
<protein>
    <submittedName>
        <fullName evidence="1">N-formylglutamate deformylase</fullName>
        <ecNumber evidence="1">3.5.1.68</ecNumber>
    </submittedName>
</protein>
<sequence length="268" mass="30009">MSDAFTLLRGTQPLLISLPHVGFEIPADQQHRYTDQALTSVDTDWHLERLYRPLAEKLGASLLVPRYSRYVIDLNRPEVDAPMYPGANNTELCPTRDFEGVPLYREGLAPDAAERERRLGLSWRPYHQALGGELERIRAEHGVALLWDGHSIESELPWLFEGRLPDLNLGSANGASCGASIRAAVAGVLEGQTRYSQVVDGRFKGGHITRFYGRPEQGVHALQMEMVQAIYMLEDKRHPAPRPYLEDRAAEVVPLLERLLTAFLACAS</sequence>
<evidence type="ECO:0000313" key="1">
    <source>
        <dbReference type="EMBL" id="MBB5204317.1"/>
    </source>
</evidence>
<dbReference type="AlphaFoldDB" id="A0A840RZU2"/>
<keyword evidence="1" id="KW-0378">Hydrolase</keyword>
<comment type="caution">
    <text evidence="1">The sequence shown here is derived from an EMBL/GenBank/DDBJ whole genome shotgun (WGS) entry which is preliminary data.</text>
</comment>
<dbReference type="SUPFAM" id="SSF53187">
    <property type="entry name" value="Zn-dependent exopeptidases"/>
    <property type="match status" value="1"/>
</dbReference>